<dbReference type="eggNOG" id="COG0119">
    <property type="taxonomic scope" value="Bacteria"/>
</dbReference>
<dbReference type="GO" id="GO:0046951">
    <property type="term" value="P:ketone body biosynthetic process"/>
    <property type="evidence" value="ECO:0007669"/>
    <property type="project" value="TreeGrafter"/>
</dbReference>
<dbReference type="EMBL" id="CANL01000005">
    <property type="protein sequence ID" value="CCM62784.1"/>
    <property type="molecule type" value="Genomic_DNA"/>
</dbReference>
<keyword evidence="6" id="KW-1185">Reference proteome</keyword>
<evidence type="ECO:0000313" key="6">
    <source>
        <dbReference type="Proteomes" id="UP000018291"/>
    </source>
</evidence>
<dbReference type="Proteomes" id="UP000018291">
    <property type="component" value="Unassembled WGS sequence"/>
</dbReference>
<proteinExistence type="inferred from homology"/>
<dbReference type="GO" id="GO:0004419">
    <property type="term" value="F:hydroxymethylglutaryl-CoA lyase activity"/>
    <property type="evidence" value="ECO:0007669"/>
    <property type="project" value="UniProtKB-EC"/>
</dbReference>
<evidence type="ECO:0000313" key="5">
    <source>
        <dbReference type="EMBL" id="CCM62784.1"/>
    </source>
</evidence>
<keyword evidence="3 5" id="KW-0456">Lyase</keyword>
<dbReference type="EC" id="4.1.3.4" evidence="5"/>
<protein>
    <submittedName>
        <fullName evidence="5">Putative Hydroxymethylglutaryl-CoA lyase</fullName>
        <ecNumber evidence="5">4.1.3.4</ecNumber>
    </submittedName>
</protein>
<dbReference type="SUPFAM" id="SSF51569">
    <property type="entry name" value="Aldolase"/>
    <property type="match status" value="1"/>
</dbReference>
<dbReference type="STRING" id="1229780.BN381_130342"/>
<accession>R4YX00</accession>
<dbReference type="AlphaFoldDB" id="R4YX00"/>
<dbReference type="InterPro" id="IPR000891">
    <property type="entry name" value="PYR_CT"/>
</dbReference>
<dbReference type="InterPro" id="IPR013785">
    <property type="entry name" value="Aldolase_TIM"/>
</dbReference>
<dbReference type="InterPro" id="IPR043594">
    <property type="entry name" value="HMGL"/>
</dbReference>
<dbReference type="HOGENOM" id="CLU_022138_3_2_11"/>
<dbReference type="GO" id="GO:0006552">
    <property type="term" value="P:L-leucine catabolic process"/>
    <property type="evidence" value="ECO:0007669"/>
    <property type="project" value="TreeGrafter"/>
</dbReference>
<name>R4YX00_9ACTN</name>
<dbReference type="PANTHER" id="PTHR42738:SF7">
    <property type="entry name" value="HYDROXYMETHYLGLUTARYL-COA LYASE"/>
    <property type="match status" value="1"/>
</dbReference>
<reference evidence="5 6" key="1">
    <citation type="journal article" date="2013" name="ISME J.">
        <title>Metabolic model for the filamentous 'Candidatus Microthrix parvicella' based on genomic and metagenomic analyses.</title>
        <authorList>
            <person name="Jon McIlroy S."/>
            <person name="Kristiansen R."/>
            <person name="Albertsen M."/>
            <person name="Michael Karst S."/>
            <person name="Rossetti S."/>
            <person name="Lund Nielsen J."/>
            <person name="Tandoi V."/>
            <person name="James Seviour R."/>
            <person name="Nielsen P.H."/>
        </authorList>
    </citation>
    <scope>NUCLEOTIDE SEQUENCE [LARGE SCALE GENOMIC DNA]</scope>
    <source>
        <strain evidence="5 6">RN1</strain>
    </source>
</reference>
<gene>
    <name evidence="5" type="ORF">BN381_130342</name>
</gene>
<dbReference type="Pfam" id="PF00682">
    <property type="entry name" value="HMGL-like"/>
    <property type="match status" value="1"/>
</dbReference>
<dbReference type="PROSITE" id="PS50991">
    <property type="entry name" value="PYR_CT"/>
    <property type="match status" value="1"/>
</dbReference>
<dbReference type="Gene3D" id="3.20.20.70">
    <property type="entry name" value="Aldolase class I"/>
    <property type="match status" value="1"/>
</dbReference>
<dbReference type="RefSeq" id="WP_012224481.1">
    <property type="nucleotide sequence ID" value="NZ_HG422565.1"/>
</dbReference>
<dbReference type="CDD" id="cd07938">
    <property type="entry name" value="DRE_TIM_HMGL"/>
    <property type="match status" value="1"/>
</dbReference>
<sequence length="303" mass="31011">MTPAEVSLRDVTLRDGLQDEATIPTDAKLTIYEALVAAGITQLELTSFVRPDQVPAMADAEAMCRSTGGGAVTRWGLTLNERGIRRAIDVGLRHLQYVVSVSDTHSRRNAGASTEDAMTALPPIIELADSAGAVVELTLATAWGCPYEHRVAPDRVARFAELGQDAGVSAIGLADTIGVAIPSEVTVLVGLVGRATDLDVGVHLHDTRGLGVANALAGIDAGVRRVDGSVGGLGGCPFAPGASGNLALEDLAHVLEESGVATGVSVTGLIEAAHLACNAVGRPVTSHVGQAGARFADVHVAAR</sequence>
<organism evidence="5 6">
    <name type="scientific">Candidatus Neomicrothrix parvicella RN1</name>
    <dbReference type="NCBI Taxonomy" id="1229780"/>
    <lineage>
        <taxon>Bacteria</taxon>
        <taxon>Bacillati</taxon>
        <taxon>Actinomycetota</taxon>
        <taxon>Acidimicrobiia</taxon>
        <taxon>Acidimicrobiales</taxon>
        <taxon>Microthrixaceae</taxon>
        <taxon>Candidatus Neomicrothrix</taxon>
    </lineage>
</organism>
<evidence type="ECO:0000256" key="3">
    <source>
        <dbReference type="ARBA" id="ARBA00023239"/>
    </source>
</evidence>
<evidence type="ECO:0000256" key="1">
    <source>
        <dbReference type="ARBA" id="ARBA00009405"/>
    </source>
</evidence>
<comment type="similarity">
    <text evidence="1">Belongs to the HMG-CoA lyase family.</text>
</comment>
<comment type="caution">
    <text evidence="5">The sequence shown here is derived from an EMBL/GenBank/DDBJ whole genome shotgun (WGS) entry which is preliminary data.</text>
</comment>
<keyword evidence="2" id="KW-0479">Metal-binding</keyword>
<evidence type="ECO:0000259" key="4">
    <source>
        <dbReference type="PROSITE" id="PS50991"/>
    </source>
</evidence>
<feature type="domain" description="Pyruvate carboxyltransferase" evidence="4">
    <location>
        <begin position="6"/>
        <end position="270"/>
    </location>
</feature>
<dbReference type="PANTHER" id="PTHR42738">
    <property type="entry name" value="HYDROXYMETHYLGLUTARYL-COA LYASE"/>
    <property type="match status" value="1"/>
</dbReference>
<evidence type="ECO:0000256" key="2">
    <source>
        <dbReference type="ARBA" id="ARBA00022723"/>
    </source>
</evidence>
<dbReference type="GO" id="GO:0046872">
    <property type="term" value="F:metal ion binding"/>
    <property type="evidence" value="ECO:0007669"/>
    <property type="project" value="UniProtKB-KW"/>
</dbReference>
<dbReference type="OrthoDB" id="9784013at2"/>